<dbReference type="PROSITE" id="PS51257">
    <property type="entry name" value="PROKAR_LIPOPROTEIN"/>
    <property type="match status" value="1"/>
</dbReference>
<dbReference type="RefSeq" id="WP_130830276.1">
    <property type="nucleotide sequence ID" value="NZ_SDIK01000032.1"/>
</dbReference>
<dbReference type="AlphaFoldDB" id="A0A5C8GKS2"/>
<dbReference type="EMBL" id="SDIK01000032">
    <property type="protein sequence ID" value="TXJ62363.1"/>
    <property type="molecule type" value="Genomic_DNA"/>
</dbReference>
<proteinExistence type="predicted"/>
<dbReference type="Proteomes" id="UP000321612">
    <property type="component" value="Unassembled WGS sequence"/>
</dbReference>
<sequence>MKKINLFLLSMTIIALFLSCSGNDIDDSVKDLEKPTITDEGIVAMPENCQTYKPGEKIPVRYILKDNIELGSYNIEIHNNFDHHSHSTSAGDCPLDPKKTANDKVWIFNQDFTIPSGCRTFTIHQDIDIPTDRQPGDYHFVIRFTDKAGHQDLKAISIKLIAPAQ</sequence>
<dbReference type="InterPro" id="IPR027829">
    <property type="entry name" value="DUF4625"/>
</dbReference>
<gene>
    <name evidence="2" type="ORF">ETF27_04755</name>
</gene>
<evidence type="ECO:0000313" key="3">
    <source>
        <dbReference type="Proteomes" id="UP000321612"/>
    </source>
</evidence>
<reference evidence="3" key="1">
    <citation type="submission" date="2019-05" db="EMBL/GenBank/DDBJ databases">
        <title>Prevotella brunnea sp. nov., isolated from a wound of a patient.</title>
        <authorList>
            <person name="Buhl M."/>
        </authorList>
    </citation>
    <scope>NUCLEOTIDE SEQUENCE [LARGE SCALE GENOMIC DNA]</scope>
    <source>
        <strain evidence="3">A2672</strain>
    </source>
</reference>
<evidence type="ECO:0000313" key="2">
    <source>
        <dbReference type="EMBL" id="TXJ62363.1"/>
    </source>
</evidence>
<organism evidence="2 3">
    <name type="scientific">Prevotella brunnea</name>
    <dbReference type="NCBI Taxonomy" id="2508867"/>
    <lineage>
        <taxon>Bacteria</taxon>
        <taxon>Pseudomonadati</taxon>
        <taxon>Bacteroidota</taxon>
        <taxon>Bacteroidia</taxon>
        <taxon>Bacteroidales</taxon>
        <taxon>Prevotellaceae</taxon>
        <taxon>Prevotella</taxon>
    </lineage>
</organism>
<dbReference type="Pfam" id="PF15418">
    <property type="entry name" value="DUF4625"/>
    <property type="match status" value="1"/>
</dbReference>
<name>A0A5C8GKS2_9BACT</name>
<accession>A0A5C8GKS2</accession>
<keyword evidence="1" id="KW-0732">Signal</keyword>
<keyword evidence="3" id="KW-1185">Reference proteome</keyword>
<comment type="caution">
    <text evidence="2">The sequence shown here is derived from an EMBL/GenBank/DDBJ whole genome shotgun (WGS) entry which is preliminary data.</text>
</comment>
<protein>
    <submittedName>
        <fullName evidence="2">DUF4625 domain-containing protein</fullName>
    </submittedName>
</protein>
<dbReference type="OrthoDB" id="670730at2"/>
<feature type="chain" id="PRO_5022689769" evidence="1">
    <location>
        <begin position="25"/>
        <end position="165"/>
    </location>
</feature>
<evidence type="ECO:0000256" key="1">
    <source>
        <dbReference type="SAM" id="SignalP"/>
    </source>
</evidence>
<feature type="signal peptide" evidence="1">
    <location>
        <begin position="1"/>
        <end position="24"/>
    </location>
</feature>